<keyword evidence="2" id="KW-1185">Reference proteome</keyword>
<sequence length="316" mass="36293">MMNTTAITSNSLPGYTVVTSGDSERETFEGITIVLLSRGGRPFRKEQIQKLAQMQVQEILSVENPGSDLDGLTRMMPTLKCIVMPDHLSTGEKINIAMRESSGSHVLVMWDDMDLQIIGKTGRLFAMASEQDSLCSVPVLMNARKDSIPIRLAPVFSGSKLDVIPLGSVKNETPTLYPFDYCGIYNRAKFNLSEGFDPKIRSPYWQKLDFGFRAFLWGEKVQCFTGIKIAYQNEIPHDDITIDFSYKRFFLKNLALIYKGDSCHLSIKSILRFHLQSRMSLFNSFKDYREIWQWVRVNTYRFQLDPYSLTELWELE</sequence>
<gene>
    <name evidence="1" type="ORF">EXM22_05670</name>
</gene>
<dbReference type="SUPFAM" id="SSF53448">
    <property type="entry name" value="Nucleotide-diphospho-sugar transferases"/>
    <property type="match status" value="1"/>
</dbReference>
<evidence type="ECO:0008006" key="3">
    <source>
        <dbReference type="Google" id="ProtNLM"/>
    </source>
</evidence>
<reference evidence="1 2" key="1">
    <citation type="submission" date="2019-02" db="EMBL/GenBank/DDBJ databases">
        <title>Complete Genome Sequence and Methylome Analysis of free living Spirochaetas.</title>
        <authorList>
            <person name="Fomenkov A."/>
            <person name="Dubinina G."/>
            <person name="Leshcheva N."/>
            <person name="Mikheeva N."/>
            <person name="Grabovich M."/>
            <person name="Vincze T."/>
            <person name="Roberts R.J."/>
        </authorList>
    </citation>
    <scope>NUCLEOTIDE SEQUENCE [LARGE SCALE GENOMIC DNA]</scope>
    <source>
        <strain evidence="1 2">K2</strain>
    </source>
</reference>
<accession>A0A5C1QIS6</accession>
<dbReference type="InterPro" id="IPR029044">
    <property type="entry name" value="Nucleotide-diphossugar_trans"/>
</dbReference>
<dbReference type="Proteomes" id="UP000324209">
    <property type="component" value="Chromosome"/>
</dbReference>
<protein>
    <recommendedName>
        <fullName evidence="3">Glycosyltransferase family 2 protein</fullName>
    </recommendedName>
</protein>
<dbReference type="KEGG" id="ock:EXM22_05670"/>
<name>A0A5C1QIS6_9SPIO</name>
<organism evidence="1 2">
    <name type="scientific">Oceanispirochaeta crateris</name>
    <dbReference type="NCBI Taxonomy" id="2518645"/>
    <lineage>
        <taxon>Bacteria</taxon>
        <taxon>Pseudomonadati</taxon>
        <taxon>Spirochaetota</taxon>
        <taxon>Spirochaetia</taxon>
        <taxon>Spirochaetales</taxon>
        <taxon>Spirochaetaceae</taxon>
        <taxon>Oceanispirochaeta</taxon>
    </lineage>
</organism>
<evidence type="ECO:0000313" key="2">
    <source>
        <dbReference type="Proteomes" id="UP000324209"/>
    </source>
</evidence>
<dbReference type="AlphaFoldDB" id="A0A5C1QIS6"/>
<dbReference type="EMBL" id="CP036150">
    <property type="protein sequence ID" value="QEN07501.1"/>
    <property type="molecule type" value="Genomic_DNA"/>
</dbReference>
<evidence type="ECO:0000313" key="1">
    <source>
        <dbReference type="EMBL" id="QEN07501.1"/>
    </source>
</evidence>
<proteinExistence type="predicted"/>